<feature type="non-terminal residue" evidence="7">
    <location>
        <position position="271"/>
    </location>
</feature>
<dbReference type="GO" id="GO:0005886">
    <property type="term" value="C:plasma membrane"/>
    <property type="evidence" value="ECO:0007669"/>
    <property type="project" value="UniProtKB-SubCell"/>
</dbReference>
<reference evidence="7" key="1">
    <citation type="journal article" date="2015" name="Nature">
        <title>Complex archaea that bridge the gap between prokaryotes and eukaryotes.</title>
        <authorList>
            <person name="Spang A."/>
            <person name="Saw J.H."/>
            <person name="Jorgensen S.L."/>
            <person name="Zaremba-Niedzwiedzka K."/>
            <person name="Martijn J."/>
            <person name="Lind A.E."/>
            <person name="van Eijk R."/>
            <person name="Schleper C."/>
            <person name="Guy L."/>
            <person name="Ettema T.J."/>
        </authorList>
    </citation>
    <scope>NUCLEOTIDE SEQUENCE</scope>
</reference>
<dbReference type="PANTHER" id="PTHR32196">
    <property type="entry name" value="ABC TRANSPORTER PERMEASE PROTEIN YPHD-RELATED-RELATED"/>
    <property type="match status" value="1"/>
</dbReference>
<keyword evidence="5 6" id="KW-0472">Membrane</keyword>
<evidence type="ECO:0000313" key="7">
    <source>
        <dbReference type="EMBL" id="KKL19623.1"/>
    </source>
</evidence>
<feature type="transmembrane region" description="Helical" evidence="6">
    <location>
        <begin position="120"/>
        <end position="142"/>
    </location>
</feature>
<evidence type="ECO:0000256" key="2">
    <source>
        <dbReference type="ARBA" id="ARBA00022475"/>
    </source>
</evidence>
<comment type="subcellular location">
    <subcellularLocation>
        <location evidence="1">Cell membrane</location>
        <topology evidence="1">Multi-pass membrane protein</topology>
    </subcellularLocation>
</comment>
<keyword evidence="4 6" id="KW-1133">Transmembrane helix</keyword>
<feature type="transmembrane region" description="Helical" evidence="6">
    <location>
        <begin position="28"/>
        <end position="52"/>
    </location>
</feature>
<comment type="caution">
    <text evidence="7">The sequence shown here is derived from an EMBL/GenBank/DDBJ whole genome shotgun (WGS) entry which is preliminary data.</text>
</comment>
<feature type="transmembrane region" description="Helical" evidence="6">
    <location>
        <begin position="149"/>
        <end position="168"/>
    </location>
</feature>
<organism evidence="7">
    <name type="scientific">marine sediment metagenome</name>
    <dbReference type="NCBI Taxonomy" id="412755"/>
    <lineage>
        <taxon>unclassified sequences</taxon>
        <taxon>metagenomes</taxon>
        <taxon>ecological metagenomes</taxon>
    </lineage>
</organism>
<name>A0A0F9E6F3_9ZZZZ</name>
<evidence type="ECO:0000256" key="1">
    <source>
        <dbReference type="ARBA" id="ARBA00004651"/>
    </source>
</evidence>
<evidence type="ECO:0000256" key="3">
    <source>
        <dbReference type="ARBA" id="ARBA00022692"/>
    </source>
</evidence>
<feature type="transmembrane region" description="Helical" evidence="6">
    <location>
        <begin position="89"/>
        <end position="108"/>
    </location>
</feature>
<evidence type="ECO:0008006" key="8">
    <source>
        <dbReference type="Google" id="ProtNLM"/>
    </source>
</evidence>
<dbReference type="InterPro" id="IPR001851">
    <property type="entry name" value="ABC_transp_permease"/>
</dbReference>
<feature type="transmembrane region" description="Helical" evidence="6">
    <location>
        <begin position="247"/>
        <end position="267"/>
    </location>
</feature>
<dbReference type="GO" id="GO:0022857">
    <property type="term" value="F:transmembrane transporter activity"/>
    <property type="evidence" value="ECO:0007669"/>
    <property type="project" value="InterPro"/>
</dbReference>
<feature type="transmembrane region" description="Helical" evidence="6">
    <location>
        <begin position="58"/>
        <end position="77"/>
    </location>
</feature>
<evidence type="ECO:0000256" key="5">
    <source>
        <dbReference type="ARBA" id="ARBA00023136"/>
    </source>
</evidence>
<evidence type="ECO:0000256" key="6">
    <source>
        <dbReference type="SAM" id="Phobius"/>
    </source>
</evidence>
<keyword evidence="3 6" id="KW-0812">Transmembrane</keyword>
<proteinExistence type="predicted"/>
<dbReference type="EMBL" id="LAZR01038417">
    <property type="protein sequence ID" value="KKL19623.1"/>
    <property type="molecule type" value="Genomic_DNA"/>
</dbReference>
<evidence type="ECO:0000256" key="4">
    <source>
        <dbReference type="ARBA" id="ARBA00022989"/>
    </source>
</evidence>
<protein>
    <recommendedName>
        <fullName evidence="8">ABC transporter permease</fullName>
    </recommendedName>
</protein>
<feature type="transmembrane region" description="Helical" evidence="6">
    <location>
        <begin position="198"/>
        <end position="217"/>
    </location>
</feature>
<gene>
    <name evidence="7" type="ORF">LCGC14_2463620</name>
</gene>
<dbReference type="AlphaFoldDB" id="A0A0F9E6F3"/>
<accession>A0A0F9E6F3</accession>
<keyword evidence="2" id="KW-1003">Cell membrane</keyword>
<dbReference type="Pfam" id="PF02653">
    <property type="entry name" value="BPD_transp_2"/>
    <property type="match status" value="1"/>
</dbReference>
<sequence>MIVFGETSKSAVGAVETMKKRIDYLNRVLFLLLDNIAWLLVVVSVVVFSIMSDRFLRPYSLLGIIPRVAPIGILVIGQSFTMLTKHFDLSSESVLGLVAFSAALLIASPELGGWGTVLPGWLVIGLMLGAGVLIGMFNGFMITKLKLNNLVYTIAILIILRGVCYLISPSTSASDLGDGFGWLGGGSLFTVTVEGKPIRVQVSLFFFFLVFAAAHVITRYTRFGRNIYAVGSNREAARAAGIRSERIIVAVYTISGFCAALAAWALAGRMD</sequence>
<dbReference type="CDD" id="cd06579">
    <property type="entry name" value="TM_PBP1_transp_AraH_like"/>
    <property type="match status" value="1"/>
</dbReference>